<dbReference type="PANTHER" id="PTHR23164:SF30">
    <property type="entry name" value="EARLY ENDOSOME ANTIGEN 1"/>
    <property type="match status" value="1"/>
</dbReference>
<dbReference type="AlphaFoldDB" id="A0A1G4I0V5"/>
<dbReference type="EMBL" id="CZPT02000257">
    <property type="protein sequence ID" value="SCU65252.1"/>
    <property type="molecule type" value="Genomic_DNA"/>
</dbReference>
<feature type="region of interest" description="Disordered" evidence="5">
    <location>
        <begin position="46"/>
        <end position="109"/>
    </location>
</feature>
<dbReference type="Proteomes" id="UP000195570">
    <property type="component" value="Unassembled WGS sequence"/>
</dbReference>
<dbReference type="GO" id="GO:0008270">
    <property type="term" value="F:zinc ion binding"/>
    <property type="evidence" value="ECO:0007669"/>
    <property type="project" value="UniProtKB-KW"/>
</dbReference>
<feature type="compositionally biased region" description="Low complexity" evidence="5">
    <location>
        <begin position="511"/>
        <end position="529"/>
    </location>
</feature>
<evidence type="ECO:0000313" key="7">
    <source>
        <dbReference type="EMBL" id="SCU65252.1"/>
    </source>
</evidence>
<dbReference type="Pfam" id="PF01363">
    <property type="entry name" value="FYVE"/>
    <property type="match status" value="1"/>
</dbReference>
<dbReference type="InterPro" id="IPR017455">
    <property type="entry name" value="Znf_FYVE-rel"/>
</dbReference>
<evidence type="ECO:0000256" key="5">
    <source>
        <dbReference type="SAM" id="MobiDB-lite"/>
    </source>
</evidence>
<dbReference type="SMART" id="SM00064">
    <property type="entry name" value="FYVE"/>
    <property type="match status" value="1"/>
</dbReference>
<evidence type="ECO:0000256" key="4">
    <source>
        <dbReference type="PROSITE-ProRule" id="PRU00091"/>
    </source>
</evidence>
<dbReference type="PANTHER" id="PTHR23164">
    <property type="entry name" value="EARLY ENDOSOME ANTIGEN 1"/>
    <property type="match status" value="1"/>
</dbReference>
<feature type="region of interest" description="Disordered" evidence="5">
    <location>
        <begin position="250"/>
        <end position="281"/>
    </location>
</feature>
<feature type="region of interest" description="Disordered" evidence="5">
    <location>
        <begin position="352"/>
        <end position="373"/>
    </location>
</feature>
<sequence length="722" mass="80420">MDPSRALQEGSEVSALNSTDNFQFPAQALTECTECNGDVAASSFARLSTDGEGGRASEKEGDSPDQMDNDNSEGGEFDIFEGVAPGVSKCSTPQTEGTYADRQPPQLSNALERETSQEINRIENKVDAVRIDSSTVNTSDDFISTVFDDVDRSPSPFIVLDHVEDGGCLTYQGTVDSAMLPLKEERARILQRLGMLRATEQSRRQQLCRKYEGKVNMRMVSLAVTAAEQIDAPYGNSTYLTSSSVVSTNLDTQHNEAEEREQEQDQDQVLPQDSRRGETTVTRGVMAGCSTTVSKEVTGSVREGASLVCDQVDNVESDEDEPHFTERLTMLDCMTQECYKGLGQEGEFFSGEAESMVSENSADTDSSGDGVHSRADNMTVCDSVDCNKLDTAPLEGFYIPVPMDRTGQVEYVFNGDDAQRRLKFRREEYELQRALGRVEGKIDALTACRLSKGIHYWQSDDSTDSCPRCGKVFSFTVRRHHCRRCGVLLCNDCCSQVGRDMYVQVRTSAVTSSDVGPSHGSSSSQRTTGNATDDAWLFGTCEPTGSGDTREKRPGSTPNSLQPNETISDTWQYQGSSSNNNSLPNCICLPNNGRRDYRGRGGLKVRYVPWVRICNACYLVCLRARLGGNYKPILEDNRRRFHVLKEEEQSLLCINSTWEMRWAQLNVLKHVVIERTVHMAHDQVQQAVGVLSDWLQEWQKKKEKKKKKRVIPSCRFFGCFIH</sequence>
<feature type="compositionally biased region" description="Basic and acidic residues" evidence="5">
    <location>
        <begin position="52"/>
        <end position="62"/>
    </location>
</feature>
<dbReference type="RefSeq" id="XP_067076879.1">
    <property type="nucleotide sequence ID" value="XM_067220778.1"/>
</dbReference>
<name>A0A1G4I0V5_TRYEQ</name>
<comment type="caution">
    <text evidence="7">The sequence shown here is derived from an EMBL/GenBank/DDBJ whole genome shotgun (WGS) entry which is preliminary data.</text>
</comment>
<keyword evidence="8" id="KW-1185">Reference proteome</keyword>
<evidence type="ECO:0000313" key="8">
    <source>
        <dbReference type="Proteomes" id="UP000195570"/>
    </source>
</evidence>
<protein>
    <submittedName>
        <fullName evidence="7">Zinc finger protein, putative</fullName>
    </submittedName>
</protein>
<feature type="domain" description="FYVE-type" evidence="6">
    <location>
        <begin position="460"/>
        <end position="496"/>
    </location>
</feature>
<evidence type="ECO:0000256" key="3">
    <source>
        <dbReference type="ARBA" id="ARBA00022833"/>
    </source>
</evidence>
<keyword evidence="3" id="KW-0862">Zinc</keyword>
<dbReference type="SUPFAM" id="SSF57903">
    <property type="entry name" value="FYVE/PHD zinc finger"/>
    <property type="match status" value="1"/>
</dbReference>
<dbReference type="InterPro" id="IPR013083">
    <property type="entry name" value="Znf_RING/FYVE/PHD"/>
</dbReference>
<feature type="region of interest" description="Disordered" evidence="5">
    <location>
        <begin position="509"/>
        <end position="577"/>
    </location>
</feature>
<feature type="compositionally biased region" description="Polar residues" evidence="5">
    <location>
        <begin position="556"/>
        <end position="577"/>
    </location>
</feature>
<accession>A0A1G4I0V5</accession>
<proteinExistence type="predicted"/>
<dbReference type="GeneID" id="92381975"/>
<reference evidence="7" key="1">
    <citation type="submission" date="2016-09" db="EMBL/GenBank/DDBJ databases">
        <authorList>
            <person name="Hebert L."/>
            <person name="Moumen B."/>
        </authorList>
    </citation>
    <scope>NUCLEOTIDE SEQUENCE [LARGE SCALE GENOMIC DNA]</scope>
    <source>
        <strain evidence="7">OVI</strain>
    </source>
</reference>
<feature type="compositionally biased region" description="Acidic residues" evidence="5">
    <location>
        <begin position="63"/>
        <end position="79"/>
    </location>
</feature>
<keyword evidence="2 4" id="KW-0863">Zinc-finger</keyword>
<organism evidence="7 8">
    <name type="scientific">Trypanosoma equiperdum</name>
    <dbReference type="NCBI Taxonomy" id="5694"/>
    <lineage>
        <taxon>Eukaryota</taxon>
        <taxon>Discoba</taxon>
        <taxon>Euglenozoa</taxon>
        <taxon>Kinetoplastea</taxon>
        <taxon>Metakinetoplastina</taxon>
        <taxon>Trypanosomatida</taxon>
        <taxon>Trypanosomatidae</taxon>
        <taxon>Trypanosoma</taxon>
    </lineage>
</organism>
<evidence type="ECO:0000256" key="1">
    <source>
        <dbReference type="ARBA" id="ARBA00022723"/>
    </source>
</evidence>
<evidence type="ECO:0000256" key="2">
    <source>
        <dbReference type="ARBA" id="ARBA00022771"/>
    </source>
</evidence>
<gene>
    <name evidence="7" type="ORF">TEOVI_000804100</name>
</gene>
<dbReference type="PROSITE" id="PS50178">
    <property type="entry name" value="ZF_FYVE"/>
    <property type="match status" value="1"/>
</dbReference>
<evidence type="ECO:0000259" key="6">
    <source>
        <dbReference type="PROSITE" id="PS50178"/>
    </source>
</evidence>
<dbReference type="InterPro" id="IPR011011">
    <property type="entry name" value="Znf_FYVE_PHD"/>
</dbReference>
<keyword evidence="1" id="KW-0479">Metal-binding</keyword>
<dbReference type="VEuPathDB" id="TriTrypDB:TEOVI_000804100"/>
<dbReference type="InterPro" id="IPR000306">
    <property type="entry name" value="Znf_FYVE"/>
</dbReference>
<dbReference type="Gene3D" id="3.30.40.10">
    <property type="entry name" value="Zinc/RING finger domain, C3HC4 (zinc finger)"/>
    <property type="match status" value="1"/>
</dbReference>
<feature type="compositionally biased region" description="Polar residues" evidence="5">
    <location>
        <begin position="357"/>
        <end position="367"/>
    </location>
</feature>